<organism evidence="4">
    <name type="scientific">Onchocerca flexuosa</name>
    <dbReference type="NCBI Taxonomy" id="387005"/>
    <lineage>
        <taxon>Eukaryota</taxon>
        <taxon>Metazoa</taxon>
        <taxon>Ecdysozoa</taxon>
        <taxon>Nematoda</taxon>
        <taxon>Chromadorea</taxon>
        <taxon>Rhabditida</taxon>
        <taxon>Spirurina</taxon>
        <taxon>Spiruromorpha</taxon>
        <taxon>Filarioidea</taxon>
        <taxon>Onchocercidae</taxon>
        <taxon>Onchocerca</taxon>
    </lineage>
</organism>
<dbReference type="InterPro" id="IPR002035">
    <property type="entry name" value="VWF_A"/>
</dbReference>
<feature type="domain" description="VWFA" evidence="1">
    <location>
        <begin position="22"/>
        <end position="93"/>
    </location>
</feature>
<dbReference type="AlphaFoldDB" id="A0A183HT33"/>
<dbReference type="STRING" id="387005.A0A183HT33"/>
<dbReference type="Gene3D" id="3.40.50.410">
    <property type="entry name" value="von Willebrand factor, type A domain"/>
    <property type="match status" value="1"/>
</dbReference>
<name>A0A183HT33_9BILA</name>
<dbReference type="Proteomes" id="UP000267606">
    <property type="component" value="Unassembled WGS sequence"/>
</dbReference>
<evidence type="ECO:0000313" key="3">
    <source>
        <dbReference type="Proteomes" id="UP000267606"/>
    </source>
</evidence>
<evidence type="ECO:0000313" key="2">
    <source>
        <dbReference type="EMBL" id="VDO70285.1"/>
    </source>
</evidence>
<keyword evidence="3" id="KW-1185">Reference proteome</keyword>
<evidence type="ECO:0000259" key="1">
    <source>
        <dbReference type="PROSITE" id="PS50234"/>
    </source>
</evidence>
<reference evidence="2 3" key="2">
    <citation type="submission" date="2018-11" db="EMBL/GenBank/DDBJ databases">
        <authorList>
            <consortium name="Pathogen Informatics"/>
        </authorList>
    </citation>
    <scope>NUCLEOTIDE SEQUENCE [LARGE SCALE GENOMIC DNA]</scope>
</reference>
<dbReference type="EMBL" id="UZAJ01014422">
    <property type="protein sequence ID" value="VDO70285.1"/>
    <property type="molecule type" value="Genomic_DNA"/>
</dbReference>
<proteinExistence type="predicted"/>
<sequence>SRSTRRPAGQTTQFRGCASTPDTLFVIDSTSSVRHFFDDHRAYVIEIIGLILPEFDNETMIGVIEYSSPLRRRVKLPFTAHKNRRKIIEAIQN</sequence>
<dbReference type="PROSITE" id="PS50234">
    <property type="entry name" value="VWFA"/>
    <property type="match status" value="1"/>
</dbReference>
<dbReference type="InterPro" id="IPR036465">
    <property type="entry name" value="vWFA_dom_sf"/>
</dbReference>
<evidence type="ECO:0000313" key="4">
    <source>
        <dbReference type="WBParaSite" id="OFLC_0001064501-mRNA-1"/>
    </source>
</evidence>
<dbReference type="WBParaSite" id="OFLC_0001064501-mRNA-1">
    <property type="protein sequence ID" value="OFLC_0001064501-mRNA-1"/>
    <property type="gene ID" value="OFLC_0001064501"/>
</dbReference>
<reference evidence="4" key="1">
    <citation type="submission" date="2016-06" db="UniProtKB">
        <authorList>
            <consortium name="WormBaseParasite"/>
        </authorList>
    </citation>
    <scope>IDENTIFICATION</scope>
</reference>
<gene>
    <name evidence="2" type="ORF">OFLC_LOCUS10653</name>
</gene>
<dbReference type="SUPFAM" id="SSF53300">
    <property type="entry name" value="vWA-like"/>
    <property type="match status" value="1"/>
</dbReference>
<accession>A0A183HT33</accession>
<protein>
    <submittedName>
        <fullName evidence="4">VWFA domain-containing protein</fullName>
    </submittedName>
</protein>